<keyword evidence="12" id="KW-1185">Reference proteome</keyword>
<feature type="transmembrane region" description="Helical" evidence="10">
    <location>
        <begin position="312"/>
        <end position="331"/>
    </location>
</feature>
<feature type="transmembrane region" description="Helical" evidence="10">
    <location>
        <begin position="155"/>
        <end position="172"/>
    </location>
</feature>
<organism evidence="11 12">
    <name type="scientific">Pandoraea pneumonica</name>
    <dbReference type="NCBI Taxonomy" id="2508299"/>
    <lineage>
        <taxon>Bacteria</taxon>
        <taxon>Pseudomonadati</taxon>
        <taxon>Pseudomonadota</taxon>
        <taxon>Betaproteobacteria</taxon>
        <taxon>Burkholderiales</taxon>
        <taxon>Burkholderiaceae</taxon>
        <taxon>Pandoraea</taxon>
    </lineage>
</organism>
<reference evidence="11 12" key="1">
    <citation type="submission" date="2019-08" db="EMBL/GenBank/DDBJ databases">
        <authorList>
            <person name="Peeters C."/>
        </authorList>
    </citation>
    <scope>NUCLEOTIDE SEQUENCE [LARGE SCALE GENOMIC DNA]</scope>
    <source>
        <strain evidence="11 12">LMG 31114</strain>
    </source>
</reference>
<feature type="transmembrane region" description="Helical" evidence="10">
    <location>
        <begin position="193"/>
        <end position="211"/>
    </location>
</feature>
<evidence type="ECO:0000256" key="4">
    <source>
        <dbReference type="ARBA" id="ARBA00022475"/>
    </source>
</evidence>
<evidence type="ECO:0000313" key="11">
    <source>
        <dbReference type="EMBL" id="VVE10171.1"/>
    </source>
</evidence>
<comment type="function">
    <text evidence="9">Responsible for the transport of dicarboxylates such as succinate, fumarate, and malate from the periplasm across the membrane.</text>
</comment>
<dbReference type="SUPFAM" id="SSF118215">
    <property type="entry name" value="Proton glutamate symport protein"/>
    <property type="match status" value="1"/>
</dbReference>
<keyword evidence="7 10" id="KW-1133">Transmembrane helix</keyword>
<dbReference type="InterPro" id="IPR023954">
    <property type="entry name" value="C4_dicarb_transport"/>
</dbReference>
<dbReference type="GeneID" id="300404629"/>
<dbReference type="NCBIfam" id="NF009587">
    <property type="entry name" value="PRK13027.1"/>
    <property type="match status" value="1"/>
</dbReference>
<protein>
    <recommendedName>
        <fullName evidence="10">C4-dicarboxylate transport protein</fullName>
    </recommendedName>
</protein>
<feature type="transmembrane region" description="Helical" evidence="10">
    <location>
        <begin position="81"/>
        <end position="103"/>
    </location>
</feature>
<keyword evidence="5 10" id="KW-0812">Transmembrane</keyword>
<evidence type="ECO:0000256" key="9">
    <source>
        <dbReference type="ARBA" id="ARBA00053346"/>
    </source>
</evidence>
<keyword evidence="6 10" id="KW-0769">Symport</keyword>
<evidence type="ECO:0000313" key="12">
    <source>
        <dbReference type="Proteomes" id="UP000366945"/>
    </source>
</evidence>
<name>A0A5E4VDH0_9BURK</name>
<dbReference type="Proteomes" id="UP000366945">
    <property type="component" value="Unassembled WGS sequence"/>
</dbReference>
<dbReference type="InterPro" id="IPR001991">
    <property type="entry name" value="Na-dicarboxylate_symporter"/>
</dbReference>
<evidence type="ECO:0000256" key="2">
    <source>
        <dbReference type="ARBA" id="ARBA00006148"/>
    </source>
</evidence>
<dbReference type="NCBIfam" id="NF002461">
    <property type="entry name" value="PRK01663.1"/>
    <property type="match status" value="1"/>
</dbReference>
<evidence type="ECO:0000256" key="7">
    <source>
        <dbReference type="ARBA" id="ARBA00022989"/>
    </source>
</evidence>
<dbReference type="PROSITE" id="PS00713">
    <property type="entry name" value="NA_DICARBOXYL_SYMP_1"/>
    <property type="match status" value="1"/>
</dbReference>
<dbReference type="PANTHER" id="PTHR42865:SF1">
    <property type="entry name" value="AEROBIC C4-DICARBOXYLATE TRANSPORT PROTEIN"/>
    <property type="match status" value="1"/>
</dbReference>
<comment type="subcellular location">
    <subcellularLocation>
        <location evidence="1 10">Cell membrane</location>
        <topology evidence="1 10">Multi-pass membrane protein</topology>
    </subcellularLocation>
</comment>
<feature type="transmembrane region" description="Helical" evidence="10">
    <location>
        <begin position="12"/>
        <end position="28"/>
    </location>
</feature>
<dbReference type="AlphaFoldDB" id="A0A5E4VDH0"/>
<dbReference type="GO" id="GO:0015138">
    <property type="term" value="F:fumarate transmembrane transporter activity"/>
    <property type="evidence" value="ECO:0007669"/>
    <property type="project" value="TreeGrafter"/>
</dbReference>
<feature type="transmembrane region" description="Helical" evidence="10">
    <location>
        <begin position="351"/>
        <end position="378"/>
    </location>
</feature>
<feature type="transmembrane region" description="Helical" evidence="10">
    <location>
        <begin position="231"/>
        <end position="255"/>
    </location>
</feature>
<comment type="similarity">
    <text evidence="2 10">Belongs to the dicarboxylate/amino acid:cation symporter (DAACS) (TC 2.A.23) family.</text>
</comment>
<keyword evidence="8 10" id="KW-0472">Membrane</keyword>
<dbReference type="FunFam" id="1.10.3860.10:FF:000001">
    <property type="entry name" value="C4-dicarboxylate transport protein"/>
    <property type="match status" value="1"/>
</dbReference>
<dbReference type="GO" id="GO:0005886">
    <property type="term" value="C:plasma membrane"/>
    <property type="evidence" value="ECO:0007669"/>
    <property type="project" value="UniProtKB-SubCell"/>
</dbReference>
<gene>
    <name evidence="10" type="primary">dctA</name>
    <name evidence="11" type="ORF">PPN31114_02603</name>
</gene>
<sequence length="428" mass="45509">MQTKTKKPFYRILYVQVLIAIVIGVLLGHFKPDLAVQMKPLGDAFIKLIKMIIGPVIFCTVVTGIAGMEDMKKVGRVGGKALIYFEVVSTLALVIGLMATHILKPGAGFNVDISTLDPKAIAGYAEKAAHGDTFVDFLLHLIPNTITDAFAKGEILQILVIAILFGAALGMIGERGRVVTGWIDSVSGVLFRVVHIITKVAPLGAFGAMAFTIGKYGIASLVPLAKLMGTFYLTSFLFVIVVLGLIAKFTGFSIFRFLAYIKEELLIVLGTSSSEAALPHLMEKMEKAGCSKSVVGLVIPTGYSFNLDGTNIYMTMAVLFIAQATNIDLTWGQQLTLLAVAMLTSKGASGVTGAGFITLAATLAVIPTIPVAGMVLILGIDRFMSECRALTNICGNGVATIVVSAWEKELDRKKLAEAMSGKKGPELA</sequence>
<proteinExistence type="inferred from homology"/>
<evidence type="ECO:0000256" key="3">
    <source>
        <dbReference type="ARBA" id="ARBA00022448"/>
    </source>
</evidence>
<dbReference type="GO" id="GO:0015366">
    <property type="term" value="F:malate:proton symporter activity"/>
    <property type="evidence" value="ECO:0007669"/>
    <property type="project" value="TreeGrafter"/>
</dbReference>
<keyword evidence="4 10" id="KW-1003">Cell membrane</keyword>
<dbReference type="GO" id="GO:0015141">
    <property type="term" value="F:succinate transmembrane transporter activity"/>
    <property type="evidence" value="ECO:0007669"/>
    <property type="project" value="TreeGrafter"/>
</dbReference>
<dbReference type="Pfam" id="PF00375">
    <property type="entry name" value="SDF"/>
    <property type="match status" value="1"/>
</dbReference>
<accession>A0A5E4VDH0</accession>
<dbReference type="RefSeq" id="WP_150679874.1">
    <property type="nucleotide sequence ID" value="NZ_CABPSK010000002.1"/>
</dbReference>
<comment type="function">
    <text evidence="10">Responsible for the transport of dicarboxylates such as succinate, fumarate, and malate across the membrane.</text>
</comment>
<dbReference type="InterPro" id="IPR036458">
    <property type="entry name" value="Na:dicarbo_symporter_sf"/>
</dbReference>
<evidence type="ECO:0000256" key="8">
    <source>
        <dbReference type="ARBA" id="ARBA00023136"/>
    </source>
</evidence>
<dbReference type="InterPro" id="IPR018107">
    <property type="entry name" value="Na-dicarboxylate_symporter_CS"/>
</dbReference>
<evidence type="ECO:0000256" key="10">
    <source>
        <dbReference type="HAMAP-Rule" id="MF_01300"/>
    </source>
</evidence>
<dbReference type="HAMAP" id="MF_01300">
    <property type="entry name" value="C4_dicarb_transport"/>
    <property type="match status" value="1"/>
</dbReference>
<dbReference type="PROSITE" id="PS00714">
    <property type="entry name" value="NA_DICARBOXYL_SYMP_2"/>
    <property type="match status" value="1"/>
</dbReference>
<evidence type="ECO:0000256" key="1">
    <source>
        <dbReference type="ARBA" id="ARBA00004651"/>
    </source>
</evidence>
<dbReference type="PRINTS" id="PR00173">
    <property type="entry name" value="EDTRNSPORT"/>
</dbReference>
<evidence type="ECO:0000256" key="5">
    <source>
        <dbReference type="ARBA" id="ARBA00022692"/>
    </source>
</evidence>
<dbReference type="Gene3D" id="1.10.3860.10">
    <property type="entry name" value="Sodium:dicarboxylate symporter"/>
    <property type="match status" value="1"/>
</dbReference>
<evidence type="ECO:0000256" key="6">
    <source>
        <dbReference type="ARBA" id="ARBA00022847"/>
    </source>
</evidence>
<dbReference type="GO" id="GO:0070778">
    <property type="term" value="P:L-aspartate transmembrane transport"/>
    <property type="evidence" value="ECO:0007669"/>
    <property type="project" value="TreeGrafter"/>
</dbReference>
<feature type="transmembrane region" description="Helical" evidence="10">
    <location>
        <begin position="48"/>
        <end position="69"/>
    </location>
</feature>
<dbReference type="PANTHER" id="PTHR42865">
    <property type="entry name" value="PROTON/GLUTAMATE-ASPARTATE SYMPORTER"/>
    <property type="match status" value="1"/>
</dbReference>
<dbReference type="EMBL" id="CABPSK010000002">
    <property type="protein sequence ID" value="VVE10171.1"/>
    <property type="molecule type" value="Genomic_DNA"/>
</dbReference>
<keyword evidence="3 10" id="KW-0813">Transport</keyword>
<dbReference type="OrthoDB" id="9766690at2"/>